<evidence type="ECO:0000313" key="2">
    <source>
        <dbReference type="EMBL" id="OQU92494.1"/>
    </source>
</evidence>
<dbReference type="EMBL" id="CM000760">
    <property type="protein sequence ID" value="OQU92494.1"/>
    <property type="molecule type" value="Genomic_DNA"/>
</dbReference>
<keyword evidence="3" id="KW-1185">Reference proteome</keyword>
<proteinExistence type="predicted"/>
<dbReference type="Gramene" id="OQU92494">
    <property type="protein sequence ID" value="OQU92494"/>
    <property type="gene ID" value="SORBI_3001G352666"/>
</dbReference>
<dbReference type="Proteomes" id="UP000000768">
    <property type="component" value="Chromosome 1"/>
</dbReference>
<dbReference type="InParanoid" id="A0A1Z5S981"/>
<evidence type="ECO:0000256" key="1">
    <source>
        <dbReference type="SAM" id="MobiDB-lite"/>
    </source>
</evidence>
<protein>
    <submittedName>
        <fullName evidence="2">Uncharacterized protein</fullName>
    </submittedName>
</protein>
<feature type="compositionally biased region" description="Basic and acidic residues" evidence="1">
    <location>
        <begin position="14"/>
        <end position="24"/>
    </location>
</feature>
<evidence type="ECO:0000313" key="3">
    <source>
        <dbReference type="Proteomes" id="UP000000768"/>
    </source>
</evidence>
<dbReference type="AlphaFoldDB" id="A0A1Z5S981"/>
<reference evidence="2 3" key="1">
    <citation type="journal article" date="2009" name="Nature">
        <title>The Sorghum bicolor genome and the diversification of grasses.</title>
        <authorList>
            <person name="Paterson A.H."/>
            <person name="Bowers J.E."/>
            <person name="Bruggmann R."/>
            <person name="Dubchak I."/>
            <person name="Grimwood J."/>
            <person name="Gundlach H."/>
            <person name="Haberer G."/>
            <person name="Hellsten U."/>
            <person name="Mitros T."/>
            <person name="Poliakov A."/>
            <person name="Schmutz J."/>
            <person name="Spannagl M."/>
            <person name="Tang H."/>
            <person name="Wang X."/>
            <person name="Wicker T."/>
            <person name="Bharti A.K."/>
            <person name="Chapman J."/>
            <person name="Feltus F.A."/>
            <person name="Gowik U."/>
            <person name="Grigoriev I.V."/>
            <person name="Lyons E."/>
            <person name="Maher C.A."/>
            <person name="Martis M."/>
            <person name="Narechania A."/>
            <person name="Otillar R.P."/>
            <person name="Penning B.W."/>
            <person name="Salamov A.A."/>
            <person name="Wang Y."/>
            <person name="Zhang L."/>
            <person name="Carpita N.C."/>
            <person name="Freeling M."/>
            <person name="Gingle A.R."/>
            <person name="Hash C.T."/>
            <person name="Keller B."/>
            <person name="Klein P."/>
            <person name="Kresovich S."/>
            <person name="McCann M.C."/>
            <person name="Ming R."/>
            <person name="Peterson D.G."/>
            <person name="Mehboob-ur-Rahman"/>
            <person name="Ware D."/>
            <person name="Westhoff P."/>
            <person name="Mayer K.F."/>
            <person name="Messing J."/>
            <person name="Rokhsar D.S."/>
        </authorList>
    </citation>
    <scope>NUCLEOTIDE SEQUENCE [LARGE SCALE GENOMIC DNA]</scope>
    <source>
        <strain evidence="3">cv. BTx623</strain>
    </source>
</reference>
<accession>A0A1Z5S981</accession>
<sequence>MLCSASAPRSCTPRPREKKVEREWMAQAGRQAGSRPPPRSSRSRPAGRPDANHWSEFLGLLSVSPELLTASHVACGPEPTAGLPAPSAASTTMVCVRLRSATFSFFPPRAHA</sequence>
<gene>
    <name evidence="2" type="ORF">SORBI_3001G352666</name>
</gene>
<reference evidence="3" key="2">
    <citation type="journal article" date="2018" name="Plant J.">
        <title>The Sorghum bicolor reference genome: improved assembly, gene annotations, a transcriptome atlas, and signatures of genome organization.</title>
        <authorList>
            <person name="McCormick R.F."/>
            <person name="Truong S.K."/>
            <person name="Sreedasyam A."/>
            <person name="Jenkins J."/>
            <person name="Shu S."/>
            <person name="Sims D."/>
            <person name="Kennedy M."/>
            <person name="Amirebrahimi M."/>
            <person name="Weers B.D."/>
            <person name="McKinley B."/>
            <person name="Mattison A."/>
            <person name="Morishige D.T."/>
            <person name="Grimwood J."/>
            <person name="Schmutz J."/>
            <person name="Mullet J.E."/>
        </authorList>
    </citation>
    <scope>NUCLEOTIDE SEQUENCE [LARGE SCALE GENOMIC DNA]</scope>
    <source>
        <strain evidence="3">cv. BTx623</strain>
    </source>
</reference>
<name>A0A1Z5S981_SORBI</name>
<feature type="region of interest" description="Disordered" evidence="1">
    <location>
        <begin position="1"/>
        <end position="51"/>
    </location>
</feature>
<organism evidence="2 3">
    <name type="scientific">Sorghum bicolor</name>
    <name type="common">Sorghum</name>
    <name type="synonym">Sorghum vulgare</name>
    <dbReference type="NCBI Taxonomy" id="4558"/>
    <lineage>
        <taxon>Eukaryota</taxon>
        <taxon>Viridiplantae</taxon>
        <taxon>Streptophyta</taxon>
        <taxon>Embryophyta</taxon>
        <taxon>Tracheophyta</taxon>
        <taxon>Spermatophyta</taxon>
        <taxon>Magnoliopsida</taxon>
        <taxon>Liliopsida</taxon>
        <taxon>Poales</taxon>
        <taxon>Poaceae</taxon>
        <taxon>PACMAD clade</taxon>
        <taxon>Panicoideae</taxon>
        <taxon>Andropogonodae</taxon>
        <taxon>Andropogoneae</taxon>
        <taxon>Sorghinae</taxon>
        <taxon>Sorghum</taxon>
    </lineage>
</organism>